<protein>
    <submittedName>
        <fullName evidence="11">Uncharacterized protein</fullName>
    </submittedName>
</protein>
<keyword evidence="10" id="KW-0539">Nucleus</keyword>
<name>A0A7M5V0M4_9CNID</name>
<keyword evidence="8" id="KW-0460">Magnesium</keyword>
<dbReference type="GO" id="GO:0005737">
    <property type="term" value="C:cytoplasm"/>
    <property type="evidence" value="ECO:0007669"/>
    <property type="project" value="TreeGrafter"/>
</dbReference>
<evidence type="ECO:0000256" key="2">
    <source>
        <dbReference type="ARBA" id="ARBA00001946"/>
    </source>
</evidence>
<dbReference type="SUPFAM" id="SSF56219">
    <property type="entry name" value="DNase I-like"/>
    <property type="match status" value="1"/>
</dbReference>
<keyword evidence="9" id="KW-0234">DNA repair</keyword>
<evidence type="ECO:0000256" key="8">
    <source>
        <dbReference type="ARBA" id="ARBA00022842"/>
    </source>
</evidence>
<keyword evidence="7" id="KW-0378">Hydrolase</keyword>
<comment type="cofactor">
    <cofactor evidence="2">
        <name>Mg(2+)</name>
        <dbReference type="ChEBI" id="CHEBI:18420"/>
    </cofactor>
</comment>
<dbReference type="InterPro" id="IPR036691">
    <property type="entry name" value="Endo/exonu/phosph_ase_sf"/>
</dbReference>
<dbReference type="GO" id="GO:0046872">
    <property type="term" value="F:metal ion binding"/>
    <property type="evidence" value="ECO:0007669"/>
    <property type="project" value="UniProtKB-KW"/>
</dbReference>
<dbReference type="GO" id="GO:0070260">
    <property type="term" value="F:5'-tyrosyl-DNA phosphodiesterase activity"/>
    <property type="evidence" value="ECO:0007669"/>
    <property type="project" value="TreeGrafter"/>
</dbReference>
<dbReference type="EnsemblMetazoa" id="CLYHEMT005581.1">
    <property type="protein sequence ID" value="CLYHEMP005581.1"/>
    <property type="gene ID" value="CLYHEMG005581"/>
</dbReference>
<dbReference type="Proteomes" id="UP000594262">
    <property type="component" value="Unplaced"/>
</dbReference>
<dbReference type="AlphaFoldDB" id="A0A7M5V0M4"/>
<comment type="subcellular location">
    <subcellularLocation>
        <location evidence="3">Nucleus</location>
    </subcellularLocation>
</comment>
<evidence type="ECO:0000256" key="6">
    <source>
        <dbReference type="ARBA" id="ARBA00022763"/>
    </source>
</evidence>
<evidence type="ECO:0000256" key="5">
    <source>
        <dbReference type="ARBA" id="ARBA00022723"/>
    </source>
</evidence>
<keyword evidence="12" id="KW-1185">Reference proteome</keyword>
<organism evidence="11 12">
    <name type="scientific">Clytia hemisphaerica</name>
    <dbReference type="NCBI Taxonomy" id="252671"/>
    <lineage>
        <taxon>Eukaryota</taxon>
        <taxon>Metazoa</taxon>
        <taxon>Cnidaria</taxon>
        <taxon>Hydrozoa</taxon>
        <taxon>Hydroidolina</taxon>
        <taxon>Leptothecata</taxon>
        <taxon>Obeliida</taxon>
        <taxon>Clytiidae</taxon>
        <taxon>Clytia</taxon>
    </lineage>
</organism>
<evidence type="ECO:0000256" key="3">
    <source>
        <dbReference type="ARBA" id="ARBA00004123"/>
    </source>
</evidence>
<dbReference type="GO" id="GO:0016605">
    <property type="term" value="C:PML body"/>
    <property type="evidence" value="ECO:0007669"/>
    <property type="project" value="TreeGrafter"/>
</dbReference>
<keyword evidence="5" id="KW-0479">Metal-binding</keyword>
<dbReference type="GO" id="GO:0003697">
    <property type="term" value="F:single-stranded DNA binding"/>
    <property type="evidence" value="ECO:0007669"/>
    <property type="project" value="TreeGrafter"/>
</dbReference>
<evidence type="ECO:0000256" key="4">
    <source>
        <dbReference type="ARBA" id="ARBA00022722"/>
    </source>
</evidence>
<dbReference type="PANTHER" id="PTHR15822:SF4">
    <property type="entry name" value="TYROSYL-DNA PHOSPHODIESTERASE 2"/>
    <property type="match status" value="1"/>
</dbReference>
<proteinExistence type="predicted"/>
<evidence type="ECO:0000256" key="10">
    <source>
        <dbReference type="ARBA" id="ARBA00023242"/>
    </source>
</evidence>
<evidence type="ECO:0000313" key="12">
    <source>
        <dbReference type="Proteomes" id="UP000594262"/>
    </source>
</evidence>
<sequence length="115" mass="13176">MIQSPSDYNVIFAGDMNLRDYEVQNIGGLPVNITDAWEAMGKNPATEYTFDLKLNDNKCLPNNPRKRFDRMYYKRAESNTVQCVGFELVGLERLPCGMFTSDHFGMLGKFAFLDF</sequence>
<comment type="cofactor">
    <cofactor evidence="1">
        <name>Mn(2+)</name>
        <dbReference type="ChEBI" id="CHEBI:29035"/>
    </cofactor>
</comment>
<dbReference type="OrthoDB" id="9975959at2759"/>
<evidence type="ECO:0000256" key="7">
    <source>
        <dbReference type="ARBA" id="ARBA00022801"/>
    </source>
</evidence>
<keyword evidence="4" id="KW-0540">Nuclease</keyword>
<evidence type="ECO:0000256" key="9">
    <source>
        <dbReference type="ARBA" id="ARBA00023204"/>
    </source>
</evidence>
<keyword evidence="6" id="KW-0227">DNA damage</keyword>
<reference evidence="11" key="1">
    <citation type="submission" date="2021-01" db="UniProtKB">
        <authorList>
            <consortium name="EnsemblMetazoa"/>
        </authorList>
    </citation>
    <scope>IDENTIFICATION</scope>
</reference>
<dbReference type="Gene3D" id="3.60.10.10">
    <property type="entry name" value="Endonuclease/exonuclease/phosphatase"/>
    <property type="match status" value="1"/>
</dbReference>
<evidence type="ECO:0000256" key="1">
    <source>
        <dbReference type="ARBA" id="ARBA00001936"/>
    </source>
</evidence>
<dbReference type="PANTHER" id="PTHR15822">
    <property type="entry name" value="TRAF AND TNF RECEPTOR-ASSOCIATED PROTEIN"/>
    <property type="match status" value="1"/>
</dbReference>
<dbReference type="GO" id="GO:0006302">
    <property type="term" value="P:double-strand break repair"/>
    <property type="evidence" value="ECO:0007669"/>
    <property type="project" value="TreeGrafter"/>
</dbReference>
<accession>A0A7M5V0M4</accession>
<dbReference type="InterPro" id="IPR051547">
    <property type="entry name" value="TDP2-like"/>
</dbReference>
<dbReference type="GO" id="GO:0004518">
    <property type="term" value="F:nuclease activity"/>
    <property type="evidence" value="ECO:0007669"/>
    <property type="project" value="UniProtKB-KW"/>
</dbReference>
<evidence type="ECO:0000313" key="11">
    <source>
        <dbReference type="EnsemblMetazoa" id="CLYHEMP005581.1"/>
    </source>
</evidence>